<feature type="compositionally biased region" description="Polar residues" evidence="1">
    <location>
        <begin position="272"/>
        <end position="332"/>
    </location>
</feature>
<feature type="compositionally biased region" description="Basic and acidic residues" evidence="1">
    <location>
        <begin position="428"/>
        <end position="446"/>
    </location>
</feature>
<reference evidence="3 4" key="1">
    <citation type="submission" date="2015-12" db="EMBL/GenBank/DDBJ databases">
        <title>The genome of Folsomia candida.</title>
        <authorList>
            <person name="Faddeeva A."/>
            <person name="Derks M.F."/>
            <person name="Anvar Y."/>
            <person name="Smit S."/>
            <person name="Van Straalen N."/>
            <person name="Roelofs D."/>
        </authorList>
    </citation>
    <scope>NUCLEOTIDE SEQUENCE [LARGE SCALE GENOMIC DNA]</scope>
    <source>
        <strain evidence="3 4">VU population</strain>
        <tissue evidence="3">Whole body</tissue>
    </source>
</reference>
<dbReference type="PROSITE" id="PS00028">
    <property type="entry name" value="ZINC_FINGER_C2H2_1"/>
    <property type="match status" value="1"/>
</dbReference>
<feature type="compositionally biased region" description="Basic residues" evidence="1">
    <location>
        <begin position="353"/>
        <end position="362"/>
    </location>
</feature>
<dbReference type="OrthoDB" id="5981545at2759"/>
<dbReference type="InterPro" id="IPR000210">
    <property type="entry name" value="BTB/POZ_dom"/>
</dbReference>
<dbReference type="EMBL" id="LNIX01000006">
    <property type="protein sequence ID" value="OXA52769.1"/>
    <property type="molecule type" value="Genomic_DNA"/>
</dbReference>
<feature type="domain" description="BTB" evidence="2">
    <location>
        <begin position="77"/>
        <end position="150"/>
    </location>
</feature>
<feature type="region of interest" description="Disordered" evidence="1">
    <location>
        <begin position="619"/>
        <end position="647"/>
    </location>
</feature>
<dbReference type="InterPro" id="IPR013087">
    <property type="entry name" value="Znf_C2H2_type"/>
</dbReference>
<dbReference type="PROSITE" id="PS50097">
    <property type="entry name" value="BTB"/>
    <property type="match status" value="1"/>
</dbReference>
<accession>A0A226E5Q4</accession>
<dbReference type="InterPro" id="IPR011333">
    <property type="entry name" value="SKP1/BTB/POZ_sf"/>
</dbReference>
<feature type="compositionally biased region" description="Polar residues" evidence="1">
    <location>
        <begin position="637"/>
        <end position="647"/>
    </location>
</feature>
<gene>
    <name evidence="3" type="ORF">Fcan01_12553</name>
</gene>
<name>A0A226E5Q4_FOLCA</name>
<dbReference type="Gene3D" id="3.30.710.10">
    <property type="entry name" value="Potassium Channel Kv1.1, Chain A"/>
    <property type="match status" value="1"/>
</dbReference>
<feature type="region of interest" description="Disordered" evidence="1">
    <location>
        <begin position="501"/>
        <end position="534"/>
    </location>
</feature>
<proteinExistence type="predicted"/>
<feature type="region of interest" description="Disordered" evidence="1">
    <location>
        <begin position="1047"/>
        <end position="1120"/>
    </location>
</feature>
<dbReference type="Pfam" id="PF00651">
    <property type="entry name" value="BTB"/>
    <property type="match status" value="1"/>
</dbReference>
<feature type="compositionally biased region" description="Low complexity" evidence="1">
    <location>
        <begin position="234"/>
        <end position="264"/>
    </location>
</feature>
<evidence type="ECO:0000256" key="1">
    <source>
        <dbReference type="SAM" id="MobiDB-lite"/>
    </source>
</evidence>
<dbReference type="Proteomes" id="UP000198287">
    <property type="component" value="Unassembled WGS sequence"/>
</dbReference>
<evidence type="ECO:0000313" key="4">
    <source>
        <dbReference type="Proteomes" id="UP000198287"/>
    </source>
</evidence>
<evidence type="ECO:0000259" key="2">
    <source>
        <dbReference type="PROSITE" id="PS50097"/>
    </source>
</evidence>
<dbReference type="SMART" id="SM00225">
    <property type="entry name" value="BTB"/>
    <property type="match status" value="1"/>
</dbReference>
<sequence>MNLPDVEKGILLGPKRLQAILNKSKPEIDAALRGFVHPILRNLPNPEKKKMCQIKGKYDARDYIFKNQKARAKNAECDMFILCDEGSIPCHRVFVSLMSPLLRSLIDENIEAIGVPGCKNPISIYLSDCSIEDLRVAMSFFYTGFVSFSSSRRKAVLDILEFFQVDKSATSNVEPYSPTLLQEKKCKLLQVTIDGGSSSDSSESEESGANEDDTPSRSGERKKRTGKWVKETTSKTSSSVTSRESKAPPKSNSSSSISLSKSPSVGRKTRNKSNYSVTPSPATTPNKPISRQSNSIENTPRSTRSTSAGVVAGTSVTQGSSKNVPGSLTTRQPEPRVKKVLGPPRTTLNATIRRTRSSKKAPPKITAGSDKPTASTSAVLGVMDQPPRSKVPYEHDSEYEPSEMGPIVSSSSPSVFSEQGSDEDDLEEKLAYAERNLRSRAHKEDMSASASNHADEIDLNHDPPTLSLVDRLKLNPRHLSGNEDDHNGARYPKRARKKVEHYLPEPAESVVNVESDESGNGGNRDDSDDVESNVSSKDTKCYFCKTAFDTEEDLARHSTSECGKHLKHMYNFADRQCLNCFNIFGPITHYELVKHVQYCISDNKSITDAMSASGIGKHKLKSNSDLEEPLEKRAKTTPISPSMTTNGQEKNTQILTKNGQKFAIGKSKVVMQRFSDELVKEVINEIRNKRTPDIQRVPGYNYVRRLVTPKTEIPDLFPDDTPEMNAERIRQYRKEQEEYIIQSEMRKLIKLQAEQAEKDAAEAKKVVNPVALHLHRCMDMQNQKTVLNAKAIFEKFRNCSCGDVHSDIEKSLKCLKKRKLSKCWICCTEFEPSHPMEHHLRKLHSSNTGRVNCVTCPVCKASLTFAELNQHVYTHFKGRSSYSDDDDEEVFETNNAVSVEGDVLQETDNTVSVERVVLQETDNNIASVEGEVLQETNNAASVEGVVLQETDNNIVSVEGDVLQETENIVSVEGDVLQETENIVSVEGDVLQETENIVSVEGDILQETENIVSVEGDVLQETENIVSVEGDVLHETDSTVSVEGNVLHETGNSQNNDRQRSEDNLQQGTADNLQHGPGNDSPQGPEDNLQHGPGNDSPQGPEDNLQHGPGNDSPQEPEDNLQQGTEIDLQQVPGNSDQHFATELCNNSSANNRNELECDSVPPPPSVEVLTAKKSATVSQEKITPPVCSDDVTCPNLDTRISKSVKEVANVRSDIGEVVVDGQHLRIIPRGVSETPYPGTVHTMPVSDELINLYSSSNRQTNPPQNVNIQFPNNVQQQQVALVNRSMLFASGAQTQQQQRPMISQAGGVHVNMPIPARNSHPITATFQQQQQQQPLSAPVNRNNSSILFTGGPSVSQMQPRLQIQQQQEHVMIQFGGTNISMPTPARNAPPITVYQQQQQQFSVRNSPPITATFQQQPQAASVNRNAPSILYATGPTGYQQRQQYPMITQVGGTSVMAIRMRNSPPITSTFQQQPQRRRFTAPPPPIPVAKYSCNKCNRLFISKDLFDTHFC</sequence>
<feature type="region of interest" description="Disordered" evidence="1">
    <location>
        <begin position="194"/>
        <end position="463"/>
    </location>
</feature>
<keyword evidence="4" id="KW-1185">Reference proteome</keyword>
<organism evidence="3 4">
    <name type="scientific">Folsomia candida</name>
    <name type="common">Springtail</name>
    <dbReference type="NCBI Taxonomy" id="158441"/>
    <lineage>
        <taxon>Eukaryota</taxon>
        <taxon>Metazoa</taxon>
        <taxon>Ecdysozoa</taxon>
        <taxon>Arthropoda</taxon>
        <taxon>Hexapoda</taxon>
        <taxon>Collembola</taxon>
        <taxon>Entomobryomorpha</taxon>
        <taxon>Isotomoidea</taxon>
        <taxon>Isotomidae</taxon>
        <taxon>Proisotominae</taxon>
        <taxon>Folsomia</taxon>
    </lineage>
</organism>
<comment type="caution">
    <text evidence="3">The sequence shown here is derived from an EMBL/GenBank/DDBJ whole genome shotgun (WGS) entry which is preliminary data.</text>
</comment>
<evidence type="ECO:0000313" key="3">
    <source>
        <dbReference type="EMBL" id="OXA52769.1"/>
    </source>
</evidence>
<protein>
    <submittedName>
        <fullName evidence="3">Protein abrupt</fullName>
    </submittedName>
</protein>
<feature type="compositionally biased region" description="Low complexity" evidence="1">
    <location>
        <begin position="402"/>
        <end position="419"/>
    </location>
</feature>
<dbReference type="SUPFAM" id="SSF54695">
    <property type="entry name" value="POZ domain"/>
    <property type="match status" value="1"/>
</dbReference>
<feature type="compositionally biased region" description="Acidic residues" evidence="1">
    <location>
        <begin position="202"/>
        <end position="213"/>
    </location>
</feature>